<dbReference type="SUPFAM" id="SSF51261">
    <property type="entry name" value="Duplicated hybrid motif"/>
    <property type="match status" value="1"/>
</dbReference>
<evidence type="ECO:0000256" key="1">
    <source>
        <dbReference type="SAM" id="Coils"/>
    </source>
</evidence>
<dbReference type="Gene3D" id="3.10.350.10">
    <property type="entry name" value="LysM domain"/>
    <property type="match status" value="1"/>
</dbReference>
<dbReference type="AlphaFoldDB" id="A0A1Z4LS44"/>
<dbReference type="PANTHER" id="PTHR21666:SF270">
    <property type="entry name" value="MUREIN HYDROLASE ACTIVATOR ENVC"/>
    <property type="match status" value="1"/>
</dbReference>
<feature type="coiled-coil region" evidence="1">
    <location>
        <begin position="420"/>
        <end position="454"/>
    </location>
</feature>
<dbReference type="InterPro" id="IPR016047">
    <property type="entry name" value="M23ase_b-sheet_dom"/>
</dbReference>
<name>A0A1Z4LS44_9CYAN</name>
<dbReference type="InterPro" id="IPR018392">
    <property type="entry name" value="LysM"/>
</dbReference>
<dbReference type="CDD" id="cd12797">
    <property type="entry name" value="M23_peptidase"/>
    <property type="match status" value="1"/>
</dbReference>
<keyword evidence="5" id="KW-1185">Reference proteome</keyword>
<feature type="domain" description="LysM" evidence="3">
    <location>
        <begin position="318"/>
        <end position="362"/>
    </location>
</feature>
<feature type="compositionally biased region" description="Low complexity" evidence="2">
    <location>
        <begin position="268"/>
        <end position="279"/>
    </location>
</feature>
<dbReference type="SMART" id="SM00257">
    <property type="entry name" value="LysM"/>
    <property type="match status" value="1"/>
</dbReference>
<feature type="region of interest" description="Disordered" evidence="2">
    <location>
        <begin position="256"/>
        <end position="280"/>
    </location>
</feature>
<protein>
    <submittedName>
        <fullName evidence="4">Peptidase M23B</fullName>
    </submittedName>
</protein>
<gene>
    <name evidence="4" type="ORF">NIES267_35610</name>
</gene>
<reference evidence="4 5" key="1">
    <citation type="submission" date="2017-06" db="EMBL/GenBank/DDBJ databases">
        <title>Genome sequencing of cyanobaciteial culture collection at National Institute for Environmental Studies (NIES).</title>
        <authorList>
            <person name="Hirose Y."/>
            <person name="Shimura Y."/>
            <person name="Fujisawa T."/>
            <person name="Nakamura Y."/>
            <person name="Kawachi M."/>
        </authorList>
    </citation>
    <scope>NUCLEOTIDE SEQUENCE [LARGE SCALE GENOMIC DNA]</scope>
    <source>
        <strain evidence="4 5">NIES-267</strain>
    </source>
</reference>
<dbReference type="SUPFAM" id="SSF54106">
    <property type="entry name" value="LysM domain"/>
    <property type="match status" value="1"/>
</dbReference>
<evidence type="ECO:0000256" key="2">
    <source>
        <dbReference type="SAM" id="MobiDB-lite"/>
    </source>
</evidence>
<dbReference type="CDD" id="cd00118">
    <property type="entry name" value="LysM"/>
    <property type="match status" value="1"/>
</dbReference>
<evidence type="ECO:0000259" key="3">
    <source>
        <dbReference type="PROSITE" id="PS51782"/>
    </source>
</evidence>
<dbReference type="Gene3D" id="2.70.70.10">
    <property type="entry name" value="Glucose Permease (Domain IIA)"/>
    <property type="match status" value="1"/>
</dbReference>
<sequence length="700" mass="74452">MISELENRGRLSASDRRRLSLKRALKKKMKAVLETTINNDVVIEHSSSVTPQLKRRMPKAAMIGLAISMGATSLFVTRQSDQALAAEPVGNQNTASTIPAASDEVKFAPTQKRSFKAISKEIRSSNPTVIEPTAISQINGFGAKWQVASSLKPAQFAPQTPKIGVTAAKNNTIYSAPQTTKGQILSRAISTANRTQSQNLVIPTQSVDDALISTAGNSQLEAQQKHALNRLKQKSNRLKASLNKLHSTPVVGVKQAAAANPTTSQVDATPTTSTSKTASQNKLVSTLKQNNAVKPVHQAVKVPTPVNPTVAAPTTIAAAHLVKSGDTLAEIAGNYGTSVSEMAKANNLSNPNDLKVNQQLIVPVAQNSSNVVAMGSAETVESNSQFSSTVNSSDETVSSFGVGGQTPVPSALSEMQLADRRNALARKVSRNERLRKLKEEIERLREKYRTQQSGVVVPQTSRSNGSIAVPVRRPESASVSIPVTKPAIGKPAVPIRVARPNTAAVPIPVPTPGQDIVNPNFARSRGLRVIPPANLSGRSQSSSVVKTTLSTGLPPLAAVDRYLPKPIDESRPPAKGFVWPAKGVFTSGFGPRWGRMHKGIDIAAPTGTPIHAAADGVVVSAGWNRGGYGKLVDIRHSDGTLTRYAHNSKIVVRKGQRVQQGQRISLMGSTGFSTGPHLHFEIRKGGKKAVNPIAFLPPRK</sequence>
<dbReference type="Proteomes" id="UP000218418">
    <property type="component" value="Chromosome"/>
</dbReference>
<evidence type="ECO:0000313" key="4">
    <source>
        <dbReference type="EMBL" id="BAY84066.1"/>
    </source>
</evidence>
<evidence type="ECO:0000313" key="5">
    <source>
        <dbReference type="Proteomes" id="UP000218418"/>
    </source>
</evidence>
<dbReference type="InterPro" id="IPR036779">
    <property type="entry name" value="LysM_dom_sf"/>
</dbReference>
<dbReference type="Pfam" id="PF01476">
    <property type="entry name" value="LysM"/>
    <property type="match status" value="1"/>
</dbReference>
<keyword evidence="1" id="KW-0175">Coiled coil</keyword>
<dbReference type="InterPro" id="IPR050570">
    <property type="entry name" value="Cell_wall_metabolism_enzyme"/>
</dbReference>
<dbReference type="PANTHER" id="PTHR21666">
    <property type="entry name" value="PEPTIDASE-RELATED"/>
    <property type="match status" value="1"/>
</dbReference>
<dbReference type="GO" id="GO:0004222">
    <property type="term" value="F:metalloendopeptidase activity"/>
    <property type="evidence" value="ECO:0007669"/>
    <property type="project" value="TreeGrafter"/>
</dbReference>
<dbReference type="InterPro" id="IPR011055">
    <property type="entry name" value="Dup_hybrid_motif"/>
</dbReference>
<dbReference type="PROSITE" id="PS51782">
    <property type="entry name" value="LYSM"/>
    <property type="match status" value="1"/>
</dbReference>
<feature type="coiled-coil region" evidence="1">
    <location>
        <begin position="217"/>
        <end position="248"/>
    </location>
</feature>
<proteinExistence type="predicted"/>
<accession>A0A1Z4LS44</accession>
<organism evidence="4 5">
    <name type="scientific">Calothrix parasitica NIES-267</name>
    <dbReference type="NCBI Taxonomy" id="1973488"/>
    <lineage>
        <taxon>Bacteria</taxon>
        <taxon>Bacillati</taxon>
        <taxon>Cyanobacteriota</taxon>
        <taxon>Cyanophyceae</taxon>
        <taxon>Nostocales</taxon>
        <taxon>Calotrichaceae</taxon>
        <taxon>Calothrix</taxon>
    </lineage>
</organism>
<dbReference type="EMBL" id="AP018227">
    <property type="protein sequence ID" value="BAY84066.1"/>
    <property type="molecule type" value="Genomic_DNA"/>
</dbReference>
<dbReference type="Pfam" id="PF01551">
    <property type="entry name" value="Peptidase_M23"/>
    <property type="match status" value="1"/>
</dbReference>